<evidence type="ECO:0000313" key="3">
    <source>
        <dbReference type="EMBL" id="NKY01070.1"/>
    </source>
</evidence>
<dbReference type="InterPro" id="IPR013228">
    <property type="entry name" value="PE-PPE_C"/>
</dbReference>
<feature type="signal peptide" evidence="1">
    <location>
        <begin position="1"/>
        <end position="29"/>
    </location>
</feature>
<feature type="domain" description="PE-PPE" evidence="2">
    <location>
        <begin position="73"/>
        <end position="234"/>
    </location>
</feature>
<dbReference type="SUPFAM" id="SSF53474">
    <property type="entry name" value="alpha/beta-Hydrolases"/>
    <property type="match status" value="1"/>
</dbReference>
<dbReference type="AlphaFoldDB" id="A0A846WJP7"/>
<sequence>MQHLRARIVLFASTVAVLAGLITTAPAHAAPAKSPADAQATTVLTCQPLDLNLGNLFDLMNTTLSGFAPSHGTPVTVPSNADLTMAGLNAGRDALNTAIMNTPGKKIVFGYSRGAQIASEWLRYYANKPGAPAADELSFVLIGNPQRRLGGAPGKTLDGVQLLPTPDTTQYSVTDLSRRWDGWANTDNWPDGASFSASNYLNTIGRWIVHSNYTQQSVTDPANMTRAVVGHTTYVVTP</sequence>
<dbReference type="Proteomes" id="UP000563898">
    <property type="component" value="Unassembled WGS sequence"/>
</dbReference>
<evidence type="ECO:0000313" key="4">
    <source>
        <dbReference type="Proteomes" id="UP000563898"/>
    </source>
</evidence>
<keyword evidence="1" id="KW-0732">Signal</keyword>
<dbReference type="Gene3D" id="3.40.50.1820">
    <property type="entry name" value="alpha/beta hydrolase"/>
    <property type="match status" value="1"/>
</dbReference>
<reference evidence="3 4" key="1">
    <citation type="submission" date="2020-04" db="EMBL/GenBank/DDBJ databases">
        <title>MicrobeNet Type strains.</title>
        <authorList>
            <person name="Nicholson A.C."/>
        </authorList>
    </citation>
    <scope>NUCLEOTIDE SEQUENCE [LARGE SCALE GENOMIC DNA]</scope>
    <source>
        <strain evidence="3 4">ATCC BAA-14</strain>
    </source>
</reference>
<name>A0A846WJP7_9ACTN</name>
<organism evidence="3 4">
    <name type="scientific">Gordonia polyisoprenivorans</name>
    <dbReference type="NCBI Taxonomy" id="84595"/>
    <lineage>
        <taxon>Bacteria</taxon>
        <taxon>Bacillati</taxon>
        <taxon>Actinomycetota</taxon>
        <taxon>Actinomycetes</taxon>
        <taxon>Mycobacteriales</taxon>
        <taxon>Gordoniaceae</taxon>
        <taxon>Gordonia</taxon>
    </lineage>
</organism>
<evidence type="ECO:0000256" key="1">
    <source>
        <dbReference type="SAM" id="SignalP"/>
    </source>
</evidence>
<evidence type="ECO:0000259" key="2">
    <source>
        <dbReference type="Pfam" id="PF08237"/>
    </source>
</evidence>
<protein>
    <submittedName>
        <fullName evidence="3">PE-PPE domain-containing protein</fullName>
    </submittedName>
</protein>
<gene>
    <name evidence="3" type="ORF">HGA05_05740</name>
</gene>
<dbReference type="Pfam" id="PF08237">
    <property type="entry name" value="PE-PPE"/>
    <property type="match status" value="1"/>
</dbReference>
<proteinExistence type="predicted"/>
<dbReference type="InterPro" id="IPR029058">
    <property type="entry name" value="AB_hydrolase_fold"/>
</dbReference>
<comment type="caution">
    <text evidence="3">The sequence shown here is derived from an EMBL/GenBank/DDBJ whole genome shotgun (WGS) entry which is preliminary data.</text>
</comment>
<dbReference type="EMBL" id="JAAXPC010000002">
    <property type="protein sequence ID" value="NKY01070.1"/>
    <property type="molecule type" value="Genomic_DNA"/>
</dbReference>
<dbReference type="RefSeq" id="WP_006369034.1">
    <property type="nucleotide sequence ID" value="NZ_CP085887.1"/>
</dbReference>
<feature type="chain" id="PRO_5032842481" evidence="1">
    <location>
        <begin position="30"/>
        <end position="238"/>
    </location>
</feature>
<accession>A0A846WJP7</accession>